<accession>A0A2P8CEM0</accession>
<dbReference type="Proteomes" id="UP000240621">
    <property type="component" value="Unassembled WGS sequence"/>
</dbReference>
<keyword evidence="2 6" id="KW-0326">Glycosidase</keyword>
<evidence type="ECO:0000256" key="3">
    <source>
        <dbReference type="SAM" id="SignalP"/>
    </source>
</evidence>
<dbReference type="SUPFAM" id="SSF51011">
    <property type="entry name" value="Glycosyl hydrolase domain"/>
    <property type="match status" value="1"/>
</dbReference>
<dbReference type="GO" id="GO:0016798">
    <property type="term" value="F:hydrolase activity, acting on glycosyl bonds"/>
    <property type="evidence" value="ECO:0007669"/>
    <property type="project" value="UniProtKB-KW"/>
</dbReference>
<dbReference type="EMBL" id="BLAU01000001">
    <property type="protein sequence ID" value="GET21789.1"/>
    <property type="molecule type" value="Genomic_DNA"/>
</dbReference>
<reference evidence="5 8" key="2">
    <citation type="submission" date="2019-10" db="EMBL/GenBank/DDBJ databases">
        <title>Prolixibacter strains distinguished by the presence of nitrate reductase genes were adept at nitrate-dependent anaerobic corrosion of metallic iron and carbon steel.</title>
        <authorList>
            <person name="Iino T."/>
            <person name="Shono N."/>
            <person name="Ito K."/>
            <person name="Nakamura R."/>
            <person name="Sueoka K."/>
            <person name="Harayama S."/>
            <person name="Ohkuma M."/>
        </authorList>
    </citation>
    <scope>NUCLEOTIDE SEQUENCE [LARGE SCALE GENOMIC DNA]</scope>
    <source>
        <strain evidence="5 8">MIC1-1</strain>
    </source>
</reference>
<dbReference type="Gene3D" id="2.60.40.1180">
    <property type="entry name" value="Golgi alpha-mannosidase II"/>
    <property type="match status" value="1"/>
</dbReference>
<dbReference type="InterPro" id="IPR013783">
    <property type="entry name" value="Ig-like_fold"/>
</dbReference>
<keyword evidence="3" id="KW-0732">Signal</keyword>
<proteinExistence type="predicted"/>
<dbReference type="RefSeq" id="WP_106542120.1">
    <property type="nucleotide sequence ID" value="NZ_BLAU01000001.1"/>
</dbReference>
<dbReference type="Pfam" id="PF09087">
    <property type="entry name" value="Cyc-maltodext_N"/>
    <property type="match status" value="1"/>
</dbReference>
<feature type="domain" description="Glycosyl hydrolase family 13 catalytic" evidence="4">
    <location>
        <begin position="129"/>
        <end position="520"/>
    </location>
</feature>
<reference evidence="6 7" key="1">
    <citation type="submission" date="2018-03" db="EMBL/GenBank/DDBJ databases">
        <title>Genomic Encyclopedia of Archaeal and Bacterial Type Strains, Phase II (KMG-II): from individual species to whole genera.</title>
        <authorList>
            <person name="Goeker M."/>
        </authorList>
    </citation>
    <scope>NUCLEOTIDE SEQUENCE [LARGE SCALE GENOMIC DNA]</scope>
    <source>
        <strain evidence="6 7">DSM 27267</strain>
    </source>
</reference>
<organism evidence="6 7">
    <name type="scientific">Prolixibacter denitrificans</name>
    <dbReference type="NCBI Taxonomy" id="1541063"/>
    <lineage>
        <taxon>Bacteria</taxon>
        <taxon>Pseudomonadati</taxon>
        <taxon>Bacteroidota</taxon>
        <taxon>Bacteroidia</taxon>
        <taxon>Marinilabiliales</taxon>
        <taxon>Prolixibacteraceae</taxon>
        <taxon>Prolixibacter</taxon>
    </lineage>
</organism>
<feature type="chain" id="PRO_5015204064" evidence="3">
    <location>
        <begin position="20"/>
        <end position="607"/>
    </location>
</feature>
<evidence type="ECO:0000259" key="4">
    <source>
        <dbReference type="SMART" id="SM00642"/>
    </source>
</evidence>
<dbReference type="AlphaFoldDB" id="A0A2P8CEM0"/>
<evidence type="ECO:0000256" key="1">
    <source>
        <dbReference type="ARBA" id="ARBA00022801"/>
    </source>
</evidence>
<dbReference type="Gene3D" id="3.20.20.80">
    <property type="entry name" value="Glycosidases"/>
    <property type="match status" value="1"/>
</dbReference>
<dbReference type="InterPro" id="IPR017853">
    <property type="entry name" value="GH"/>
</dbReference>
<name>A0A2P8CEM0_9BACT</name>
<dbReference type="SUPFAM" id="SSF81296">
    <property type="entry name" value="E set domains"/>
    <property type="match status" value="1"/>
</dbReference>
<dbReference type="PANTHER" id="PTHR10357">
    <property type="entry name" value="ALPHA-AMYLASE FAMILY MEMBER"/>
    <property type="match status" value="1"/>
</dbReference>
<dbReference type="Pfam" id="PF10438">
    <property type="entry name" value="Cyc-maltodext_C"/>
    <property type="match status" value="1"/>
</dbReference>
<evidence type="ECO:0000313" key="6">
    <source>
        <dbReference type="EMBL" id="PSK83329.1"/>
    </source>
</evidence>
<keyword evidence="1 5" id="KW-0378">Hydrolase</keyword>
<evidence type="ECO:0000256" key="2">
    <source>
        <dbReference type="ARBA" id="ARBA00023295"/>
    </source>
</evidence>
<dbReference type="Pfam" id="PF00128">
    <property type="entry name" value="Alpha-amylase"/>
    <property type="match status" value="1"/>
</dbReference>
<comment type="caution">
    <text evidence="6">The sequence shown here is derived from an EMBL/GenBank/DDBJ whole genome shotgun (WGS) entry which is preliminary data.</text>
</comment>
<evidence type="ECO:0000313" key="8">
    <source>
        <dbReference type="Proteomes" id="UP000396862"/>
    </source>
</evidence>
<keyword evidence="8" id="KW-1185">Reference proteome</keyword>
<dbReference type="GO" id="GO:0005975">
    <property type="term" value="P:carbohydrate metabolic process"/>
    <property type="evidence" value="ECO:0007669"/>
    <property type="project" value="InterPro"/>
</dbReference>
<evidence type="ECO:0000313" key="5">
    <source>
        <dbReference type="EMBL" id="GET21789.1"/>
    </source>
</evidence>
<dbReference type="PANTHER" id="PTHR10357:SF210">
    <property type="entry name" value="MALTODEXTRIN GLUCOSIDASE"/>
    <property type="match status" value="1"/>
</dbReference>
<gene>
    <name evidence="6" type="ORF">CLV93_104259</name>
    <name evidence="5" type="ORF">JCM18694_20350</name>
</gene>
<dbReference type="InterPro" id="IPR019492">
    <property type="entry name" value="Cyclo-malto-dextrinase_C"/>
</dbReference>
<dbReference type="Proteomes" id="UP000396862">
    <property type="component" value="Unassembled WGS sequence"/>
</dbReference>
<feature type="signal peptide" evidence="3">
    <location>
        <begin position="1"/>
        <end position="19"/>
    </location>
</feature>
<dbReference type="SMART" id="SM00642">
    <property type="entry name" value="Aamy"/>
    <property type="match status" value="1"/>
</dbReference>
<protein>
    <submittedName>
        <fullName evidence="6">Glycosidase</fullName>
    </submittedName>
    <submittedName>
        <fullName evidence="5">Glycosyl hydrolase</fullName>
    </submittedName>
</protein>
<dbReference type="Gene3D" id="2.60.40.10">
    <property type="entry name" value="Immunoglobulins"/>
    <property type="match status" value="1"/>
</dbReference>
<dbReference type="InterPro" id="IPR014756">
    <property type="entry name" value="Ig_E-set"/>
</dbReference>
<dbReference type="InterPro" id="IPR006047">
    <property type="entry name" value="GH13_cat_dom"/>
</dbReference>
<dbReference type="SUPFAM" id="SSF51445">
    <property type="entry name" value="(Trans)glycosidases"/>
    <property type="match status" value="1"/>
</dbReference>
<dbReference type="EMBL" id="PYGC01000004">
    <property type="protein sequence ID" value="PSK83329.1"/>
    <property type="molecule type" value="Genomic_DNA"/>
</dbReference>
<sequence>MKRTALFFVFLFSSFVLFAQQARVDKIEPPFWWTGMHDPTLQLLVYGKDIASASVTINKPGVELVTVKPMPNKDYLVINLKVSKAAEPGKFPIVFRTKSGNIERTYELKKRREHADVKTPFRENDAIYLLTPDRFANGDTTNDTMAGYAEKANRSINYGRHGGDLKGMTEHLDYIKKLGMTAIWPMPLLENNQAAYTYHGYAISNFYQTDKRYGSNDDYKAFVNAAHQKGLKVIMDQVFNHCGSAHYWMKDMPSPNWINSMDSIGRCIFSNATISDPYASKSDMKRQVRGYFDTNMPDLNMDDPILAKYMIQNSIWWVEYANLDGLRIDTYPYFSKTFSAQWKQRIDQEYHGMFVVGEVWATDVSHEIYWNRKGTNPDGYQSHLESIIDFPIYYATLRAFKKGGNVSEVFNTLTKDYLYGHPELNMIFPDNHDVDRILGDLNGDYNRLKLALSFMATTRGILQWYYGTEILMKGLKPDGVIREDMPGGWASDTVNVFKDMNLSPEQQNALDFSTRLLNWRRNSKAIALGKLVHFVPENNVYVYFRIAGNEKVMVVLNNNTEAQSLDVTRFDEVLKGVRTGTNILTGNKIDFESSLNIPALTPYIIKL</sequence>
<dbReference type="InterPro" id="IPR013780">
    <property type="entry name" value="Glyco_hydro_b"/>
</dbReference>
<evidence type="ECO:0000313" key="7">
    <source>
        <dbReference type="Proteomes" id="UP000240621"/>
    </source>
</evidence>
<dbReference type="OrthoDB" id="9805159at2"/>
<dbReference type="InterPro" id="IPR015171">
    <property type="entry name" value="Cyc-maltodext_N"/>
</dbReference>